<accession>A0ABQ0LRG6</accession>
<dbReference type="PANTHER" id="PTHR28156">
    <property type="entry name" value="FAS1 DOMAIN-CONTAINING PROTEIN YDR262W"/>
    <property type="match status" value="1"/>
</dbReference>
<organism evidence="4 5">
    <name type="scientific">Mycena chlorophos</name>
    <name type="common">Agaric fungus</name>
    <name type="synonym">Agaricus chlorophos</name>
    <dbReference type="NCBI Taxonomy" id="658473"/>
    <lineage>
        <taxon>Eukaryota</taxon>
        <taxon>Fungi</taxon>
        <taxon>Dikarya</taxon>
        <taxon>Basidiomycota</taxon>
        <taxon>Agaricomycotina</taxon>
        <taxon>Agaricomycetes</taxon>
        <taxon>Agaricomycetidae</taxon>
        <taxon>Agaricales</taxon>
        <taxon>Marasmiineae</taxon>
        <taxon>Mycenaceae</taxon>
        <taxon>Mycena</taxon>
    </lineage>
</organism>
<dbReference type="SUPFAM" id="SSF82153">
    <property type="entry name" value="FAS1 domain"/>
    <property type="match status" value="1"/>
</dbReference>
<proteinExistence type="predicted"/>
<feature type="signal peptide" evidence="2">
    <location>
        <begin position="1"/>
        <end position="17"/>
    </location>
</feature>
<gene>
    <name evidence="4" type="ORF">MCHLO_10647</name>
</gene>
<keyword evidence="1 2" id="KW-0732">Signal</keyword>
<dbReference type="InterPro" id="IPR036378">
    <property type="entry name" value="FAS1_dom_sf"/>
</dbReference>
<dbReference type="Pfam" id="PF02469">
    <property type="entry name" value="Fasciclin"/>
    <property type="match status" value="1"/>
</dbReference>
<evidence type="ECO:0000259" key="3">
    <source>
        <dbReference type="PROSITE" id="PS50213"/>
    </source>
</evidence>
<sequence length="244" mass="26973">MHLRLCTLLGLLLPALAQSSPEQIVIGQTTMQPTIADLLTIESSASIFYSYARELTLSNAFSDTGSQLTVFAPSNKAVMALARKPHQDPEPIDEGVIITEEEFDARSKTNVERWVSAHLVPQSPITFDGQTYATLLDGKSLTLTAGKGSTGASDWSHAILGDGIHIVGMREASNGVHRPASKLRSQRALSIAQLTENHLLEHHAHYHCFPCQRRLRLLRLQLHLDLWLQGRRVQVQVKQLAVHP</sequence>
<dbReference type="Proteomes" id="UP000815677">
    <property type="component" value="Unassembled WGS sequence"/>
</dbReference>
<keyword evidence="5" id="KW-1185">Reference proteome</keyword>
<evidence type="ECO:0000313" key="5">
    <source>
        <dbReference type="Proteomes" id="UP000815677"/>
    </source>
</evidence>
<feature type="chain" id="PRO_5046300584" description="FAS1 domain-containing protein" evidence="2">
    <location>
        <begin position="18"/>
        <end position="244"/>
    </location>
</feature>
<evidence type="ECO:0000256" key="1">
    <source>
        <dbReference type="ARBA" id="ARBA00022729"/>
    </source>
</evidence>
<feature type="domain" description="FAS1" evidence="3">
    <location>
        <begin position="32"/>
        <end position="184"/>
    </location>
</feature>
<dbReference type="EMBL" id="DF848467">
    <property type="protein sequence ID" value="GAT53720.1"/>
    <property type="molecule type" value="Genomic_DNA"/>
</dbReference>
<evidence type="ECO:0000313" key="4">
    <source>
        <dbReference type="EMBL" id="GAT53720.1"/>
    </source>
</evidence>
<name>A0ABQ0LRG6_MYCCL</name>
<protein>
    <recommendedName>
        <fullName evidence="3">FAS1 domain-containing protein</fullName>
    </recommendedName>
</protein>
<dbReference type="Gene3D" id="2.30.180.10">
    <property type="entry name" value="FAS1 domain"/>
    <property type="match status" value="1"/>
</dbReference>
<dbReference type="PROSITE" id="PS50213">
    <property type="entry name" value="FAS1"/>
    <property type="match status" value="1"/>
</dbReference>
<reference evidence="4" key="1">
    <citation type="submission" date="2014-09" db="EMBL/GenBank/DDBJ databases">
        <title>Genome sequence of the luminous mushroom Mycena chlorophos for searching fungal bioluminescence genes.</title>
        <authorList>
            <person name="Tanaka Y."/>
            <person name="Kasuga D."/>
            <person name="Oba Y."/>
            <person name="Hase S."/>
            <person name="Sato K."/>
            <person name="Oba Y."/>
            <person name="Sakakibara Y."/>
        </authorList>
    </citation>
    <scope>NUCLEOTIDE SEQUENCE</scope>
</reference>
<dbReference type="PANTHER" id="PTHR28156:SF1">
    <property type="entry name" value="FAS1 DOMAIN-CONTAINING PROTEIN YDR262W"/>
    <property type="match status" value="1"/>
</dbReference>
<dbReference type="InterPro" id="IPR000782">
    <property type="entry name" value="FAS1_domain"/>
</dbReference>
<evidence type="ECO:0000256" key="2">
    <source>
        <dbReference type="SAM" id="SignalP"/>
    </source>
</evidence>
<dbReference type="InterPro" id="IPR040200">
    <property type="entry name" value="Mug57-like"/>
</dbReference>